<evidence type="ECO:0000256" key="2">
    <source>
        <dbReference type="ARBA" id="ARBA00008520"/>
    </source>
</evidence>
<dbReference type="Gene3D" id="3.40.190.10">
    <property type="entry name" value="Periplasmic binding protein-like II"/>
    <property type="match status" value="2"/>
</dbReference>
<dbReference type="AlphaFoldDB" id="A0A5C1QK43"/>
<dbReference type="SUPFAM" id="SSF53850">
    <property type="entry name" value="Periplasmic binding protein-like II"/>
    <property type="match status" value="1"/>
</dbReference>
<dbReference type="RefSeq" id="WP_149485046.1">
    <property type="nucleotide sequence ID" value="NZ_CP036150.1"/>
</dbReference>
<dbReference type="InterPro" id="IPR006059">
    <property type="entry name" value="SBP"/>
</dbReference>
<proteinExistence type="inferred from homology"/>
<feature type="signal peptide" evidence="3">
    <location>
        <begin position="1"/>
        <end position="20"/>
    </location>
</feature>
<dbReference type="PANTHER" id="PTHR43649">
    <property type="entry name" value="ARABINOSE-BINDING PROTEIN-RELATED"/>
    <property type="match status" value="1"/>
</dbReference>
<protein>
    <submittedName>
        <fullName evidence="4">Extracellular solute-binding protein</fullName>
    </submittedName>
</protein>
<evidence type="ECO:0000256" key="1">
    <source>
        <dbReference type="ARBA" id="ARBA00004418"/>
    </source>
</evidence>
<dbReference type="EMBL" id="CP036150">
    <property type="protein sequence ID" value="QEN06964.1"/>
    <property type="molecule type" value="Genomic_DNA"/>
</dbReference>
<sequence>MIKKFLMGILMLLTAFTMFAGGSQEAVESENSAAMKEAVNLDFWSWRTEDVDIYDELIARFEKENPGITVNFTAYKNTEYNTVLSAAIKGGSGPDIIQLKPYGGLETYAQPGYLMPLEDKIPALKDFDENSLIGSTSISDGKIYGVPYASQTLVIFYNKAMYEELGLSIPETWDDFLSNLEVMKKAGITPLANGGKDGWTLEVLQGVICPNFYGANDFFNEITAGKTNFTDERYKKSLEKLLELRPYMPDNFMGISYTDMQMLFINEMAGHFIGGSWEAGYFSAQNPEMEYDVFAGPVAKAGDTRYASAFVDGSFGINSATAHPEEAVQFMNFMAGTEAGQFLTDKLKHKSDVPGVQFTDPFLKRLGELNENSTPYITLVGFRYEQPTGSSLIQNTLQGMLADTIDSDEVVRQVQEGVASWYKPFQ</sequence>
<dbReference type="KEGG" id="ock:EXM22_02785"/>
<evidence type="ECO:0000313" key="4">
    <source>
        <dbReference type="EMBL" id="QEN06964.1"/>
    </source>
</evidence>
<accession>A0A5C1QK43</accession>
<feature type="chain" id="PRO_5023095335" evidence="3">
    <location>
        <begin position="21"/>
        <end position="426"/>
    </location>
</feature>
<evidence type="ECO:0000256" key="3">
    <source>
        <dbReference type="SAM" id="SignalP"/>
    </source>
</evidence>
<keyword evidence="5" id="KW-1185">Reference proteome</keyword>
<reference evidence="4 5" key="1">
    <citation type="submission" date="2019-02" db="EMBL/GenBank/DDBJ databases">
        <title>Complete Genome Sequence and Methylome Analysis of free living Spirochaetas.</title>
        <authorList>
            <person name="Fomenkov A."/>
            <person name="Dubinina G."/>
            <person name="Leshcheva N."/>
            <person name="Mikheeva N."/>
            <person name="Grabovich M."/>
            <person name="Vincze T."/>
            <person name="Roberts R.J."/>
        </authorList>
    </citation>
    <scope>NUCLEOTIDE SEQUENCE [LARGE SCALE GENOMIC DNA]</scope>
    <source>
        <strain evidence="4 5">K2</strain>
    </source>
</reference>
<dbReference type="Pfam" id="PF01547">
    <property type="entry name" value="SBP_bac_1"/>
    <property type="match status" value="1"/>
</dbReference>
<organism evidence="4 5">
    <name type="scientific">Oceanispirochaeta crateris</name>
    <dbReference type="NCBI Taxonomy" id="2518645"/>
    <lineage>
        <taxon>Bacteria</taxon>
        <taxon>Pseudomonadati</taxon>
        <taxon>Spirochaetota</taxon>
        <taxon>Spirochaetia</taxon>
        <taxon>Spirochaetales</taxon>
        <taxon>Spirochaetaceae</taxon>
        <taxon>Oceanispirochaeta</taxon>
    </lineage>
</organism>
<name>A0A5C1QK43_9SPIO</name>
<dbReference type="OrthoDB" id="41208at2"/>
<comment type="subcellular location">
    <subcellularLocation>
        <location evidence="1">Periplasm</location>
    </subcellularLocation>
</comment>
<evidence type="ECO:0000313" key="5">
    <source>
        <dbReference type="Proteomes" id="UP000324209"/>
    </source>
</evidence>
<gene>
    <name evidence="4" type="ORF">EXM22_02785</name>
</gene>
<dbReference type="Proteomes" id="UP000324209">
    <property type="component" value="Chromosome"/>
</dbReference>
<comment type="similarity">
    <text evidence="2">Belongs to the bacterial solute-binding protein 1 family.</text>
</comment>
<dbReference type="InterPro" id="IPR050490">
    <property type="entry name" value="Bact_solute-bd_prot1"/>
</dbReference>
<dbReference type="GO" id="GO:0042597">
    <property type="term" value="C:periplasmic space"/>
    <property type="evidence" value="ECO:0007669"/>
    <property type="project" value="UniProtKB-SubCell"/>
</dbReference>
<keyword evidence="3" id="KW-0732">Signal</keyword>